<evidence type="ECO:0000256" key="1">
    <source>
        <dbReference type="ARBA" id="ARBA00009995"/>
    </source>
</evidence>
<accession>A0A803LUP5</accession>
<proteinExistence type="inferred from homology"/>
<reference evidence="2" key="1">
    <citation type="journal article" date="2017" name="Nature">
        <title>The genome of Chenopodium quinoa.</title>
        <authorList>
            <person name="Jarvis D.E."/>
            <person name="Ho Y.S."/>
            <person name="Lightfoot D.J."/>
            <person name="Schmoeckel S.M."/>
            <person name="Li B."/>
            <person name="Borm T.J.A."/>
            <person name="Ohyanagi H."/>
            <person name="Mineta K."/>
            <person name="Michell C.T."/>
            <person name="Saber N."/>
            <person name="Kharbatia N.M."/>
            <person name="Rupper R.R."/>
            <person name="Sharp A.R."/>
            <person name="Dally N."/>
            <person name="Boughton B.A."/>
            <person name="Woo Y.H."/>
            <person name="Gao G."/>
            <person name="Schijlen E.G.W.M."/>
            <person name="Guo X."/>
            <person name="Momin A.A."/>
            <person name="Negrao S."/>
            <person name="Al-Babili S."/>
            <person name="Gehring C."/>
            <person name="Roessner U."/>
            <person name="Jung C."/>
            <person name="Murphy K."/>
            <person name="Arold S.T."/>
            <person name="Gojobori T."/>
            <person name="van der Linden C.G."/>
            <person name="van Loo E.N."/>
            <person name="Jellen E.N."/>
            <person name="Maughan P.J."/>
            <person name="Tester M."/>
        </authorList>
    </citation>
    <scope>NUCLEOTIDE SEQUENCE [LARGE SCALE GENOMIC DNA]</scope>
    <source>
        <strain evidence="2">cv. PI 614886</strain>
    </source>
</reference>
<organism evidence="2 3">
    <name type="scientific">Chenopodium quinoa</name>
    <name type="common">Quinoa</name>
    <dbReference type="NCBI Taxonomy" id="63459"/>
    <lineage>
        <taxon>Eukaryota</taxon>
        <taxon>Viridiplantae</taxon>
        <taxon>Streptophyta</taxon>
        <taxon>Embryophyta</taxon>
        <taxon>Tracheophyta</taxon>
        <taxon>Spermatophyta</taxon>
        <taxon>Magnoliopsida</taxon>
        <taxon>eudicotyledons</taxon>
        <taxon>Gunneridae</taxon>
        <taxon>Pentapetalae</taxon>
        <taxon>Caryophyllales</taxon>
        <taxon>Chenopodiaceae</taxon>
        <taxon>Chenopodioideae</taxon>
        <taxon>Atripliceae</taxon>
        <taxon>Chenopodium</taxon>
    </lineage>
</organism>
<evidence type="ECO:0000313" key="2">
    <source>
        <dbReference type="EnsemblPlants" id="AUR62018939-RA:cds"/>
    </source>
</evidence>
<protein>
    <submittedName>
        <fullName evidence="2">Uncharacterized protein</fullName>
    </submittedName>
</protein>
<dbReference type="GO" id="GO:0080043">
    <property type="term" value="F:quercetin 3-O-glucosyltransferase activity"/>
    <property type="evidence" value="ECO:0007669"/>
    <property type="project" value="TreeGrafter"/>
</dbReference>
<name>A0A803LUP5_CHEQI</name>
<dbReference type="Gramene" id="AUR62018939-RA">
    <property type="protein sequence ID" value="AUR62018939-RA:cds"/>
    <property type="gene ID" value="AUR62018939"/>
</dbReference>
<dbReference type="Gene3D" id="3.40.50.2000">
    <property type="entry name" value="Glycogen Phosphorylase B"/>
    <property type="match status" value="1"/>
</dbReference>
<dbReference type="PANTHER" id="PTHR11926:SF774">
    <property type="entry name" value="UDP-GLYCOSYLTRANSFERASE 85A1-RELATED"/>
    <property type="match status" value="1"/>
</dbReference>
<reference evidence="2" key="2">
    <citation type="submission" date="2021-03" db="UniProtKB">
        <authorList>
            <consortium name="EnsemblPlants"/>
        </authorList>
    </citation>
    <scope>IDENTIFICATION</scope>
</reference>
<dbReference type="OMA" id="DWIHERM"/>
<dbReference type="PANTHER" id="PTHR11926">
    <property type="entry name" value="GLUCOSYL/GLUCURONOSYL TRANSFERASES"/>
    <property type="match status" value="1"/>
</dbReference>
<evidence type="ECO:0000313" key="3">
    <source>
        <dbReference type="Proteomes" id="UP000596660"/>
    </source>
</evidence>
<dbReference type="GO" id="GO:0080044">
    <property type="term" value="F:quercetin 7-O-glucosyltransferase activity"/>
    <property type="evidence" value="ECO:0007669"/>
    <property type="project" value="TreeGrafter"/>
</dbReference>
<dbReference type="Proteomes" id="UP000596660">
    <property type="component" value="Unplaced"/>
</dbReference>
<dbReference type="SUPFAM" id="SSF53756">
    <property type="entry name" value="UDP-Glycosyltransferase/glycogen phosphorylase"/>
    <property type="match status" value="1"/>
</dbReference>
<sequence length="160" mass="17820">MLKLAKLLHSKGIHITFVNTEYNHRRLLRARGPNSLEVLSSFRFEAIPDGLPPSDADATQDIPTLCHAVMNYFLEPFKELVSRLINDPSPGSPPVTMIILDCVMPFTLDAAQQLGGIPLVWLWTASANGFLGYSQYGTLIDKGIVPFKGTIYITPLLRFY</sequence>
<keyword evidence="3" id="KW-1185">Reference proteome</keyword>
<comment type="similarity">
    <text evidence="1">Belongs to the UDP-glycosyltransferase family.</text>
</comment>
<dbReference type="EnsemblPlants" id="AUR62018939-RA">
    <property type="protein sequence ID" value="AUR62018939-RA:cds"/>
    <property type="gene ID" value="AUR62018939"/>
</dbReference>
<dbReference type="AlphaFoldDB" id="A0A803LUP5"/>